<keyword evidence="2" id="KW-1185">Reference proteome</keyword>
<proteinExistence type="predicted"/>
<accession>A0AAP9NR67</accession>
<gene>
    <name evidence="1" type="ORF">FX987_04384</name>
</gene>
<name>A0AAP9NR67_9GAMM</name>
<reference evidence="1 2" key="1">
    <citation type="submission" date="2019-12" db="EMBL/GenBank/DDBJ databases">
        <title>Genome sequencing and assembly of endphytes of Porphyra tenera.</title>
        <authorList>
            <person name="Park J.M."/>
            <person name="Shin R."/>
            <person name="Jo S.H."/>
        </authorList>
    </citation>
    <scope>NUCLEOTIDE SEQUENCE [LARGE SCALE GENOMIC DNA]</scope>
    <source>
        <strain evidence="1 2">GPM3</strain>
    </source>
</reference>
<dbReference type="EMBL" id="CP054580">
    <property type="protein sequence ID" value="QKS26575.1"/>
    <property type="molecule type" value="Genomic_DNA"/>
</dbReference>
<protein>
    <submittedName>
        <fullName evidence="1">Uncharacterized protein</fullName>
    </submittedName>
</protein>
<evidence type="ECO:0000313" key="1">
    <source>
        <dbReference type="EMBL" id="QKS26575.1"/>
    </source>
</evidence>
<sequence length="294" mass="30814">MSLESQITALVSAASKLTSEVANKMSGIDQKVDQATEAVPEAVAKLSDRIICVDAVNGSDANSGDDFNSAKRTIPGALNDLPAKINIELRLAASQTHVLDAVAQMKGSSILARSYYTTSSMGIALRSGDDADRATIVQSGISISDGATRAANFRPGFGGVFWCVQLNFETATLTSDSDGTRVEPWQCGLFPSISSTFVFLSQNIGIKINSTPFSHVHASGSIGKGDYYITNSDVVISDLATLPSSAADQKLISNNGSDSIPFDLFVVNSTLAGAADWSNVVSANTDNVTTNLVF</sequence>
<organism evidence="1 2">
    <name type="scientific">Vreelandella titanicae</name>
    <dbReference type="NCBI Taxonomy" id="664683"/>
    <lineage>
        <taxon>Bacteria</taxon>
        <taxon>Pseudomonadati</taxon>
        <taxon>Pseudomonadota</taxon>
        <taxon>Gammaproteobacteria</taxon>
        <taxon>Oceanospirillales</taxon>
        <taxon>Halomonadaceae</taxon>
        <taxon>Vreelandella</taxon>
    </lineage>
</organism>
<dbReference type="Proteomes" id="UP000509761">
    <property type="component" value="Chromosome"/>
</dbReference>
<evidence type="ECO:0000313" key="2">
    <source>
        <dbReference type="Proteomes" id="UP000509761"/>
    </source>
</evidence>
<dbReference type="RefSeq" id="WP_174788384.1">
    <property type="nucleotide sequence ID" value="NZ_CP054580.1"/>
</dbReference>
<dbReference type="AlphaFoldDB" id="A0AAP9NR67"/>